<accession>A0A0M3DDT9</accession>
<dbReference type="GO" id="GO:0043190">
    <property type="term" value="C:ATP-binding cassette (ABC) transporter complex"/>
    <property type="evidence" value="ECO:0007669"/>
    <property type="project" value="TreeGrafter"/>
</dbReference>
<name>A0A0M3DDT9_9FIRM</name>
<dbReference type="FunFam" id="3.40.50.300:FF:000224">
    <property type="entry name" value="Energy-coupling factor transporter ATP-binding protein EcfA"/>
    <property type="match status" value="1"/>
</dbReference>
<dbReference type="SUPFAM" id="SSF52540">
    <property type="entry name" value="P-loop containing nucleoside triphosphate hydrolases"/>
    <property type="match status" value="1"/>
</dbReference>
<evidence type="ECO:0000256" key="8">
    <source>
        <dbReference type="RuleBase" id="RU365104"/>
    </source>
</evidence>
<dbReference type="Gene3D" id="3.40.50.300">
    <property type="entry name" value="P-loop containing nucleotide triphosphate hydrolases"/>
    <property type="match status" value="1"/>
</dbReference>
<evidence type="ECO:0000259" key="9">
    <source>
        <dbReference type="PROSITE" id="PS50893"/>
    </source>
</evidence>
<dbReference type="PANTHER" id="PTHR43553">
    <property type="entry name" value="HEAVY METAL TRANSPORTER"/>
    <property type="match status" value="1"/>
</dbReference>
<evidence type="ECO:0000256" key="4">
    <source>
        <dbReference type="ARBA" id="ARBA00022741"/>
    </source>
</evidence>
<evidence type="ECO:0000313" key="11">
    <source>
        <dbReference type="Proteomes" id="UP000034407"/>
    </source>
</evidence>
<dbReference type="GO" id="GO:0042626">
    <property type="term" value="F:ATPase-coupled transmembrane transporter activity"/>
    <property type="evidence" value="ECO:0007669"/>
    <property type="project" value="TreeGrafter"/>
</dbReference>
<dbReference type="GO" id="GO:0005524">
    <property type="term" value="F:ATP binding"/>
    <property type="evidence" value="ECO:0007669"/>
    <property type="project" value="UniProtKB-UniRule"/>
</dbReference>
<comment type="similarity">
    <text evidence="8">Belongs to the ABC transporter superfamily. Energy-coupling factor EcfA family.</text>
</comment>
<dbReference type="SMART" id="SM00382">
    <property type="entry name" value="AAA"/>
    <property type="match status" value="1"/>
</dbReference>
<evidence type="ECO:0000256" key="1">
    <source>
        <dbReference type="ARBA" id="ARBA00004202"/>
    </source>
</evidence>
<sequence length="288" mass="32121">MSIVIKNLTHIYNEGLPFESRALDDITLEIKSGDFVGLIGHTGSGKSTLIQHLNGILKPSSGKILINEFDITDKNLNLTDIRKKVGVVFQYPEYQLFEETVEKDIAFGPSNLGLGEEEISNRIKASMEAVGLDYEAFKDKSPFELSGGQKRRVAIAGVIAMNPEVLILDEPTAGLDPKGRDEIFKLIKDLHEEKNMTIILSSHSMDDMAKLVKTIIVMNSGKVEFMGPTREVFNNHSSRLKEIGLDIPQVLELSIKLKEHGFEIKEDAITIEEIKNEIIRVMRGKGKC</sequence>
<keyword evidence="11" id="KW-1185">Reference proteome</keyword>
<protein>
    <recommendedName>
        <fullName evidence="8">Energy-coupling factor transporter ATP-binding protein EcfA2</fullName>
        <ecNumber evidence="8">7.-.-.-</ecNumber>
    </recommendedName>
</protein>
<dbReference type="InterPro" id="IPR017871">
    <property type="entry name" value="ABC_transporter-like_CS"/>
</dbReference>
<evidence type="ECO:0000256" key="7">
    <source>
        <dbReference type="ARBA" id="ARBA00023136"/>
    </source>
</evidence>
<keyword evidence="2 8" id="KW-0813">Transport</keyword>
<dbReference type="InterPro" id="IPR003439">
    <property type="entry name" value="ABC_transporter-like_ATP-bd"/>
</dbReference>
<gene>
    <name evidence="10" type="primary">cbiO</name>
    <name evidence="10" type="ORF">VN21_12260</name>
</gene>
<dbReference type="OrthoDB" id="9784332at2"/>
<comment type="function">
    <text evidence="8">ATP-binding (A) component of a common energy-coupling factor (ECF) ABC-transporter complex.</text>
</comment>
<dbReference type="InterPro" id="IPR050095">
    <property type="entry name" value="ECF_ABC_transporter_ATP-bd"/>
</dbReference>
<dbReference type="InterPro" id="IPR030946">
    <property type="entry name" value="EcfA2"/>
</dbReference>
<dbReference type="CDD" id="cd03225">
    <property type="entry name" value="ABC_cobalt_CbiO_domain1"/>
    <property type="match status" value="1"/>
</dbReference>
<evidence type="ECO:0000256" key="3">
    <source>
        <dbReference type="ARBA" id="ARBA00022475"/>
    </source>
</evidence>
<keyword evidence="4 8" id="KW-0547">Nucleotide-binding</keyword>
<keyword evidence="7 8" id="KW-0472">Membrane</keyword>
<dbReference type="NCBIfam" id="TIGR04521">
    <property type="entry name" value="ECF_ATPase_2"/>
    <property type="match status" value="1"/>
</dbReference>
<dbReference type="GeneID" id="67471185"/>
<dbReference type="PROSITE" id="PS50893">
    <property type="entry name" value="ABC_TRANSPORTER_2"/>
    <property type="match status" value="1"/>
</dbReference>
<dbReference type="EMBL" id="LBBT01000241">
    <property type="protein sequence ID" value="KKY00825.1"/>
    <property type="molecule type" value="Genomic_DNA"/>
</dbReference>
<dbReference type="PROSITE" id="PS00211">
    <property type="entry name" value="ABC_TRANSPORTER_1"/>
    <property type="match status" value="1"/>
</dbReference>
<organism evidence="10 11">
    <name type="scientific">Paraclostridium benzoelyticum</name>
    <dbReference type="NCBI Taxonomy" id="1629550"/>
    <lineage>
        <taxon>Bacteria</taxon>
        <taxon>Bacillati</taxon>
        <taxon>Bacillota</taxon>
        <taxon>Clostridia</taxon>
        <taxon>Peptostreptococcales</taxon>
        <taxon>Peptostreptococcaceae</taxon>
        <taxon>Paraclostridium</taxon>
    </lineage>
</organism>
<dbReference type="InterPro" id="IPR015856">
    <property type="entry name" value="ABC_transpr_CbiO/EcfA_su"/>
</dbReference>
<dbReference type="InterPro" id="IPR027417">
    <property type="entry name" value="P-loop_NTPase"/>
</dbReference>
<keyword evidence="3 8" id="KW-1003">Cell membrane</keyword>
<dbReference type="NCBIfam" id="NF010158">
    <property type="entry name" value="PRK13637.1"/>
    <property type="match status" value="1"/>
</dbReference>
<keyword evidence="5 8" id="KW-0067">ATP-binding</keyword>
<keyword evidence="6" id="KW-1278">Translocase</keyword>
<comment type="caution">
    <text evidence="10">The sequence shown here is derived from an EMBL/GenBank/DDBJ whole genome shotgun (WGS) entry which is preliminary data.</text>
</comment>
<dbReference type="Pfam" id="PF00005">
    <property type="entry name" value="ABC_tran"/>
    <property type="match status" value="1"/>
</dbReference>
<evidence type="ECO:0000256" key="2">
    <source>
        <dbReference type="ARBA" id="ARBA00022448"/>
    </source>
</evidence>
<dbReference type="PATRIC" id="fig|1629550.3.peg.1918"/>
<evidence type="ECO:0000256" key="5">
    <source>
        <dbReference type="ARBA" id="ARBA00022840"/>
    </source>
</evidence>
<evidence type="ECO:0000313" key="10">
    <source>
        <dbReference type="EMBL" id="KKY00825.1"/>
    </source>
</evidence>
<dbReference type="InterPro" id="IPR003593">
    <property type="entry name" value="AAA+_ATPase"/>
</dbReference>
<dbReference type="AlphaFoldDB" id="A0A0M3DDT9"/>
<dbReference type="EC" id="7.-.-.-" evidence="8"/>
<dbReference type="PANTHER" id="PTHR43553:SF27">
    <property type="entry name" value="ENERGY-COUPLING FACTOR TRANSPORTER ATP-BINDING PROTEIN ECFA2"/>
    <property type="match status" value="1"/>
</dbReference>
<dbReference type="RefSeq" id="WP_021428217.1">
    <property type="nucleotide sequence ID" value="NZ_LBBT01000241.1"/>
</dbReference>
<reference evidence="10 11" key="1">
    <citation type="submission" date="2015-04" db="EMBL/GenBank/DDBJ databases">
        <title>Microcin producing Clostridium sp. JC272T.</title>
        <authorList>
            <person name="Jyothsna T."/>
            <person name="Sasikala C."/>
            <person name="Ramana C."/>
        </authorList>
    </citation>
    <scope>NUCLEOTIDE SEQUENCE [LARGE SCALE GENOMIC DNA]</scope>
    <source>
        <strain evidence="10 11">JC272</strain>
    </source>
</reference>
<dbReference type="Proteomes" id="UP000034407">
    <property type="component" value="Unassembled WGS sequence"/>
</dbReference>
<feature type="domain" description="ABC transporter" evidence="9">
    <location>
        <begin position="3"/>
        <end position="245"/>
    </location>
</feature>
<proteinExistence type="inferred from homology"/>
<comment type="subcellular location">
    <subcellularLocation>
        <location evidence="1 8">Cell membrane</location>
        <topology evidence="1 8">Peripheral membrane protein</topology>
    </subcellularLocation>
</comment>
<evidence type="ECO:0000256" key="6">
    <source>
        <dbReference type="ARBA" id="ARBA00022967"/>
    </source>
</evidence>
<comment type="subunit">
    <text evidence="8">Forms a stable energy-coupling factor (ECF) transporter complex composed of 2 membrane-embedded substrate-binding proteins (S component), 2 ATP-binding proteins (A component) and 2 transmembrane proteins (T component).</text>
</comment>
<dbReference type="GO" id="GO:0016887">
    <property type="term" value="F:ATP hydrolysis activity"/>
    <property type="evidence" value="ECO:0007669"/>
    <property type="project" value="InterPro"/>
</dbReference>